<dbReference type="PANTHER" id="PTHR33281:SF19">
    <property type="entry name" value="VOLTAGE-DEPENDENT ANION CHANNEL-FORMING PROTEIN YNEE"/>
    <property type="match status" value="1"/>
</dbReference>
<evidence type="ECO:0000256" key="1">
    <source>
        <dbReference type="ARBA" id="ARBA00004651"/>
    </source>
</evidence>
<keyword evidence="6" id="KW-0406">Ion transport</keyword>
<keyword evidence="7 9" id="KW-0472">Membrane</keyword>
<feature type="transmembrane region" description="Helical" evidence="9">
    <location>
        <begin position="7"/>
        <end position="27"/>
    </location>
</feature>
<keyword evidence="3" id="KW-1003">Cell membrane</keyword>
<dbReference type="EMBL" id="MCFL01000006">
    <property type="protein sequence ID" value="ORZ39118.1"/>
    <property type="molecule type" value="Genomic_DNA"/>
</dbReference>
<keyword evidence="4 9" id="KW-0812">Transmembrane</keyword>
<keyword evidence="5 9" id="KW-1133">Transmembrane helix</keyword>
<feature type="region of interest" description="Disordered" evidence="8">
    <location>
        <begin position="369"/>
        <end position="389"/>
    </location>
</feature>
<keyword evidence="11" id="KW-1185">Reference proteome</keyword>
<organism evidence="10 11">
    <name type="scientific">Catenaria anguillulae PL171</name>
    <dbReference type="NCBI Taxonomy" id="765915"/>
    <lineage>
        <taxon>Eukaryota</taxon>
        <taxon>Fungi</taxon>
        <taxon>Fungi incertae sedis</taxon>
        <taxon>Blastocladiomycota</taxon>
        <taxon>Blastocladiomycetes</taxon>
        <taxon>Blastocladiales</taxon>
        <taxon>Catenariaceae</taxon>
        <taxon>Catenaria</taxon>
    </lineage>
</organism>
<dbReference type="InterPro" id="IPR044669">
    <property type="entry name" value="YneE/VCCN1/2-like"/>
</dbReference>
<dbReference type="PANTHER" id="PTHR33281">
    <property type="entry name" value="UPF0187 PROTEIN YNEE"/>
    <property type="match status" value="1"/>
</dbReference>
<reference evidence="10 11" key="1">
    <citation type="submission" date="2016-07" db="EMBL/GenBank/DDBJ databases">
        <title>Pervasive Adenine N6-methylation of Active Genes in Fungi.</title>
        <authorList>
            <consortium name="DOE Joint Genome Institute"/>
            <person name="Mondo S.J."/>
            <person name="Dannebaum R.O."/>
            <person name="Kuo R.C."/>
            <person name="Labutti K."/>
            <person name="Haridas S."/>
            <person name="Kuo A."/>
            <person name="Salamov A."/>
            <person name="Ahrendt S.R."/>
            <person name="Lipzen A."/>
            <person name="Sullivan W."/>
            <person name="Andreopoulos W.B."/>
            <person name="Clum A."/>
            <person name="Lindquist E."/>
            <person name="Daum C."/>
            <person name="Ramamoorthy G.K."/>
            <person name="Gryganskyi A."/>
            <person name="Culley D."/>
            <person name="Magnuson J.K."/>
            <person name="James T.Y."/>
            <person name="O'Malley M.A."/>
            <person name="Stajich J.E."/>
            <person name="Spatafora J.W."/>
            <person name="Visel A."/>
            <person name="Grigoriev I.V."/>
        </authorList>
    </citation>
    <scope>NUCLEOTIDE SEQUENCE [LARGE SCALE GENOMIC DNA]</scope>
    <source>
        <strain evidence="10 11">PL171</strain>
    </source>
</reference>
<comment type="subcellular location">
    <subcellularLocation>
        <location evidence="1">Cell membrane</location>
        <topology evidence="1">Multi-pass membrane protein</topology>
    </subcellularLocation>
</comment>
<dbReference type="GO" id="GO:0005886">
    <property type="term" value="C:plasma membrane"/>
    <property type="evidence" value="ECO:0007669"/>
    <property type="project" value="UniProtKB-SubCell"/>
</dbReference>
<evidence type="ECO:0000256" key="5">
    <source>
        <dbReference type="ARBA" id="ARBA00022989"/>
    </source>
</evidence>
<feature type="transmembrane region" description="Helical" evidence="9">
    <location>
        <begin position="228"/>
        <end position="245"/>
    </location>
</feature>
<dbReference type="Proteomes" id="UP000193411">
    <property type="component" value="Unassembled WGS sequence"/>
</dbReference>
<accession>A0A1Y2HWZ1</accession>
<evidence type="ECO:0000313" key="11">
    <source>
        <dbReference type="Proteomes" id="UP000193411"/>
    </source>
</evidence>
<evidence type="ECO:0000256" key="4">
    <source>
        <dbReference type="ARBA" id="ARBA00022692"/>
    </source>
</evidence>
<keyword evidence="2" id="KW-0813">Transport</keyword>
<evidence type="ECO:0000256" key="9">
    <source>
        <dbReference type="SAM" id="Phobius"/>
    </source>
</evidence>
<proteinExistence type="predicted"/>
<evidence type="ECO:0000313" key="10">
    <source>
        <dbReference type="EMBL" id="ORZ39118.1"/>
    </source>
</evidence>
<evidence type="ECO:0000256" key="3">
    <source>
        <dbReference type="ARBA" id="ARBA00022475"/>
    </source>
</evidence>
<dbReference type="AlphaFoldDB" id="A0A1Y2HWZ1"/>
<evidence type="ECO:0000256" key="6">
    <source>
        <dbReference type="ARBA" id="ARBA00023065"/>
    </source>
</evidence>
<dbReference type="Pfam" id="PF25539">
    <property type="entry name" value="Bestrophin_2"/>
    <property type="match status" value="1"/>
</dbReference>
<dbReference type="OrthoDB" id="1368at2759"/>
<gene>
    <name evidence="10" type="ORF">BCR44DRAFT_56848</name>
</gene>
<dbReference type="GO" id="GO:0005254">
    <property type="term" value="F:chloride channel activity"/>
    <property type="evidence" value="ECO:0007669"/>
    <property type="project" value="InterPro"/>
</dbReference>
<evidence type="ECO:0000256" key="8">
    <source>
        <dbReference type="SAM" id="MobiDB-lite"/>
    </source>
</evidence>
<comment type="caution">
    <text evidence="10">The sequence shown here is derived from an EMBL/GenBank/DDBJ whole genome shotgun (WGS) entry which is preliminary data.</text>
</comment>
<feature type="transmembrane region" description="Helical" evidence="9">
    <location>
        <begin position="33"/>
        <end position="54"/>
    </location>
</feature>
<protein>
    <submittedName>
        <fullName evidence="10">Bestrophin, RFP-TM, chloride channel-domain-containing protein</fullName>
    </submittedName>
</protein>
<evidence type="ECO:0000256" key="2">
    <source>
        <dbReference type="ARBA" id="ARBA00022448"/>
    </source>
</evidence>
<name>A0A1Y2HWZ1_9FUNG</name>
<sequence>MAVLSQLVKYSLSVTAVTGWAVFVATFGDQYSLKIDSIVFVTVAGFVLSLLLTFKNNAAYGRLVEGQRLFTQLYTSSRGMANLIMMMPAPLESPLSPASVSLSADSPLASDTVDPLTTKRHVRQRERLLDLILLHFASVTALVRKEDLTQNVLVKKIMPLHGARSQLVAGGNAPLYLSTVLAQALVSAGSNGVLDYVQVGSLKPLLNDLNVTRVGLQRIAQTSIPRPYSLHLTLLLWVYVLLLPLELITQFRQHAQYLAPIMTFFIAAIFLGIDSIAQQVEDPFGDDQHDLPLDQYAFDLERELAALKSMGTVDLGMFGLDAQGGFSGKYGDAANFEPVALFADQMNGLMENVFDALNPADVCPAPAAAAPAARPPQQVPVVVGRGSRD</sequence>
<feature type="transmembrane region" description="Helical" evidence="9">
    <location>
        <begin position="257"/>
        <end position="277"/>
    </location>
</feature>
<evidence type="ECO:0000256" key="7">
    <source>
        <dbReference type="ARBA" id="ARBA00023136"/>
    </source>
</evidence>
<dbReference type="STRING" id="765915.A0A1Y2HWZ1"/>